<dbReference type="InterPro" id="IPR018712">
    <property type="entry name" value="Tle1-like_cat"/>
</dbReference>
<gene>
    <name evidence="2" type="ORF">GR217_37245</name>
</gene>
<dbReference type="Pfam" id="PF09994">
    <property type="entry name" value="T6SS_Tle1-like_cat"/>
    <property type="match status" value="1"/>
</dbReference>
<evidence type="ECO:0000313" key="3">
    <source>
        <dbReference type="Proteomes" id="UP000661163"/>
    </source>
</evidence>
<reference evidence="2 3" key="1">
    <citation type="submission" date="2019-12" db="EMBL/GenBank/DDBJ databases">
        <title>Rhizobium genotypes associated with high levels of biological nitrogen fixation by grain legumes in a temperate-maritime cropping system.</title>
        <authorList>
            <person name="Maluk M."/>
            <person name="Francesc Ferrando Molina F."/>
            <person name="Lopez Del Egido L."/>
            <person name="Lafos M."/>
            <person name="Langarica-Fuentes A."/>
            <person name="Gebre Yohannes G."/>
            <person name="Young M.W."/>
            <person name="Martin P."/>
            <person name="Gantlett R."/>
            <person name="Kenicer G."/>
            <person name="Hawes C."/>
            <person name="Begg G.S."/>
            <person name="Quilliam R.S."/>
            <person name="Squire G.R."/>
            <person name="Poole P.S."/>
            <person name="Young P.W."/>
            <person name="Iannetta P.M."/>
            <person name="James E.K."/>
        </authorList>
    </citation>
    <scope>NUCLEOTIDE SEQUENCE [LARGE SCALE GENOMIC DNA]</scope>
    <source>
        <strain evidence="2 3">JHI985</strain>
    </source>
</reference>
<dbReference type="AlphaFoldDB" id="A0AAE5C699"/>
<dbReference type="EMBL" id="WUFC01000075">
    <property type="protein sequence ID" value="NEI53234.1"/>
    <property type="molecule type" value="Genomic_DNA"/>
</dbReference>
<name>A0AAE5C699_9HYPH</name>
<proteinExistence type="predicted"/>
<protein>
    <recommendedName>
        <fullName evidence="1">T6SS Phospholipase effector Tle1-like catalytic domain-containing protein</fullName>
    </recommendedName>
</protein>
<evidence type="ECO:0000259" key="1">
    <source>
        <dbReference type="Pfam" id="PF09994"/>
    </source>
</evidence>
<organism evidence="2 3">
    <name type="scientific">Rhizobium ruizarguesonis</name>
    <dbReference type="NCBI Taxonomy" id="2081791"/>
    <lineage>
        <taxon>Bacteria</taxon>
        <taxon>Pseudomonadati</taxon>
        <taxon>Pseudomonadota</taxon>
        <taxon>Alphaproteobacteria</taxon>
        <taxon>Hyphomicrobiales</taxon>
        <taxon>Rhizobiaceae</taxon>
        <taxon>Rhizobium/Agrobacterium group</taxon>
        <taxon>Rhizobium</taxon>
    </lineage>
</organism>
<accession>A0AAE5C699</accession>
<evidence type="ECO:0000313" key="2">
    <source>
        <dbReference type="EMBL" id="NEI53234.1"/>
    </source>
</evidence>
<feature type="domain" description="T6SS Phospholipase effector Tle1-like catalytic" evidence="1">
    <location>
        <begin position="9"/>
        <end position="34"/>
    </location>
</feature>
<dbReference type="Proteomes" id="UP000661163">
    <property type="component" value="Unassembled WGS sequence"/>
</dbReference>
<comment type="caution">
    <text evidence="2">The sequence shown here is derived from an EMBL/GenBank/DDBJ whole genome shotgun (WGS) entry which is preliminary data.</text>
</comment>
<sequence length="58" mass="6705">MSLEPRAGQPTRDTVEVWFPGVHADVGGGYACDALVHQRWQSASRSSHRRRRRRRRGF</sequence>